<proteinExistence type="predicted"/>
<evidence type="ECO:0000313" key="2">
    <source>
        <dbReference type="Proteomes" id="UP000017980"/>
    </source>
</evidence>
<organism evidence="1 2">
    <name type="scientific">Intestinibacter bartlettii CAG:1329</name>
    <dbReference type="NCBI Taxonomy" id="1263063"/>
    <lineage>
        <taxon>Bacteria</taxon>
        <taxon>Bacillati</taxon>
        <taxon>Bacillota</taxon>
        <taxon>Clostridia</taxon>
        <taxon>Peptostreptococcales</taxon>
        <taxon>Peptostreptococcaceae</taxon>
        <taxon>Intestinibacter</taxon>
    </lineage>
</organism>
<reference evidence="1" key="1">
    <citation type="submission" date="2012-11" db="EMBL/GenBank/DDBJ databases">
        <title>Dependencies among metagenomic species, viruses, plasmids and units of genetic variation.</title>
        <authorList>
            <person name="Nielsen H.B."/>
            <person name="Almeida M."/>
            <person name="Juncker A.S."/>
            <person name="Rasmussen S."/>
            <person name="Li J."/>
            <person name="Sunagawa S."/>
            <person name="Plichta D."/>
            <person name="Gautier L."/>
            <person name="Le Chatelier E."/>
            <person name="Peletier E."/>
            <person name="Bonde I."/>
            <person name="Nielsen T."/>
            <person name="Manichanh C."/>
            <person name="Arumugam M."/>
            <person name="Batto J."/>
            <person name="Santos M.B.Q.D."/>
            <person name="Blom N."/>
            <person name="Borruel N."/>
            <person name="Burgdorf K.S."/>
            <person name="Boumezbeur F."/>
            <person name="Casellas F."/>
            <person name="Dore J."/>
            <person name="Guarner F."/>
            <person name="Hansen T."/>
            <person name="Hildebrand F."/>
            <person name="Kaas R.S."/>
            <person name="Kennedy S."/>
            <person name="Kristiansen K."/>
            <person name="Kultima J.R."/>
            <person name="Leonard P."/>
            <person name="Levenez F."/>
            <person name="Lund O."/>
            <person name="Moumen B."/>
            <person name="Le Paslier D."/>
            <person name="Pons N."/>
            <person name="Pedersen O."/>
            <person name="Prifti E."/>
            <person name="Qin J."/>
            <person name="Raes J."/>
            <person name="Tap J."/>
            <person name="Tims S."/>
            <person name="Ussery D.W."/>
            <person name="Yamada T."/>
            <person name="MetaHit consortium"/>
            <person name="Renault P."/>
            <person name="Sicheritz-Ponten T."/>
            <person name="Bork P."/>
            <person name="Wang J."/>
            <person name="Brunak S."/>
            <person name="Ehrlich S.D."/>
        </authorList>
    </citation>
    <scope>NUCLEOTIDE SEQUENCE [LARGE SCALE GENOMIC DNA]</scope>
</reference>
<comment type="caution">
    <text evidence="1">The sequence shown here is derived from an EMBL/GenBank/DDBJ whole genome shotgun (WGS) entry which is preliminary data.</text>
</comment>
<name>R5XCL6_9FIRM</name>
<accession>R5XCL6</accession>
<dbReference type="EMBL" id="CBBD010000035">
    <property type="protein sequence ID" value="CDA10109.1"/>
    <property type="molecule type" value="Genomic_DNA"/>
</dbReference>
<protein>
    <submittedName>
        <fullName evidence="1">Uncharacterized protein</fullName>
    </submittedName>
</protein>
<dbReference type="AlphaFoldDB" id="R5XCL6"/>
<gene>
    <name evidence="1" type="ORF">BN488_01148</name>
</gene>
<sequence length="528" mass="61728">MAVLKVLKEENEVMELSIANGLFYILTLNCISCRLINKKSMYLIKIEDDVNYEEDLIFTPLELEKIDNINSTMNKLELEKMLNKINDIFSNNELLSKIFKYYETLDETYLNKDLKSKEGTIYIGTLSYTKGLRSYTTAGATSVKIPLYKKILSFLGFITATSYLQIKDVMEVNALLVPKDTDTYLQAEFITYQNKETGEVKKLRLISNKDAKTISLARLYLLSLKSLSKRTILENYNAIWLMQVTPTKNKPLNDKIIELPVHDLSFEFIKELLRKVEYSTMNRDSKLSLCDYLLNQDFESFSNMICTFSKNNTIMMDKYFEEMISMRTDIEKNIYDNEDIKTLGRGLNRLINDKEGFSVQVSLLNCLNKQQLIECIRNLNLLYFKKYKRYLLNDSQYTNILDLAESTKTLKIVRDCILTYSTIYVDSIRNNKNIRLFGEKINKFIKDDNEANIIKDLLNCTNKDNLEDIIVDFNDLYKEKYEEDAIYDEGDLLDLVKDDKTLKIFLDTVLANSMRDTKIKRNLEKNKK</sequence>
<evidence type="ECO:0000313" key="1">
    <source>
        <dbReference type="EMBL" id="CDA10109.1"/>
    </source>
</evidence>
<dbReference type="RefSeq" id="WP_022071461.1">
    <property type="nucleotide sequence ID" value="NZ_HF999326.1"/>
</dbReference>
<dbReference type="Proteomes" id="UP000017980">
    <property type="component" value="Unassembled WGS sequence"/>
</dbReference>